<dbReference type="Proteomes" id="UP000054172">
    <property type="component" value="Unassembled WGS sequence"/>
</dbReference>
<sequence>MAKIIPHRPKYRDRSLPIYYVMHGEFFLRSRPTSIRDPRSPAQLLQRLRMRVASHFLAGFRPVVELGFAPRILENYRRVGGYQQALGHLLTNGLITSADSVALVPEKVLLSEGRESPLGTVRVAVVGRQMEIGWTGALPVRNEMMLIGIWNRTEGKARCELVPCSTGEKGLTINLPKGWNRAYLDVWVAPWRPGEKGRYNSTYAAVSPVKKPVGVVKEACPDLAESKGQAEDAGACVSGADSTVRMPDSKGVASTQKYHNPHIPPVPSLRLADVGGARGPVTRYITKPVRYRRLRADFFSGRRE</sequence>
<organism evidence="2 3">
    <name type="scientific">Candidatus [Bacteroides] periocalifornicus</name>
    <dbReference type="NCBI Taxonomy" id="1702214"/>
    <lineage>
        <taxon>Bacteria</taxon>
        <taxon>Pseudomonadati</taxon>
        <taxon>Bacteroidota</taxon>
    </lineage>
</organism>
<evidence type="ECO:0000313" key="2">
    <source>
        <dbReference type="EMBL" id="KQM09147.1"/>
    </source>
</evidence>
<gene>
    <name evidence="2" type="ORF">AL399_03450</name>
</gene>
<protein>
    <submittedName>
        <fullName evidence="2">Uncharacterized protein</fullName>
    </submittedName>
</protein>
<keyword evidence="3" id="KW-1185">Reference proteome</keyword>
<dbReference type="PATRIC" id="fig|1702214.3.peg.1208"/>
<accession>A0A0Q4B816</accession>
<reference evidence="2" key="1">
    <citation type="submission" date="2015-08" db="EMBL/GenBank/DDBJ databases">
        <title>Candidatus Bacteriodes Periocalifornicus.</title>
        <authorList>
            <person name="McLean J.S."/>
            <person name="Kelley S."/>
        </authorList>
    </citation>
    <scope>NUCLEOTIDE SEQUENCE [LARGE SCALE GENOMIC DNA]</scope>
    <source>
        <strain evidence="2">12B</strain>
    </source>
</reference>
<evidence type="ECO:0000256" key="1">
    <source>
        <dbReference type="SAM" id="MobiDB-lite"/>
    </source>
</evidence>
<dbReference type="EMBL" id="LIIK01000011">
    <property type="protein sequence ID" value="KQM09147.1"/>
    <property type="molecule type" value="Genomic_DNA"/>
</dbReference>
<comment type="caution">
    <text evidence="2">The sequence shown here is derived from an EMBL/GenBank/DDBJ whole genome shotgun (WGS) entry which is preliminary data.</text>
</comment>
<evidence type="ECO:0000313" key="3">
    <source>
        <dbReference type="Proteomes" id="UP000054172"/>
    </source>
</evidence>
<name>A0A0Q4B816_9BACT</name>
<proteinExistence type="predicted"/>
<feature type="region of interest" description="Disordered" evidence="1">
    <location>
        <begin position="241"/>
        <end position="264"/>
    </location>
</feature>
<dbReference type="AlphaFoldDB" id="A0A0Q4B816"/>